<dbReference type="Proteomes" id="UP000295554">
    <property type="component" value="Unassembled WGS sequence"/>
</dbReference>
<reference evidence="1 2" key="1">
    <citation type="submission" date="2019-03" db="EMBL/GenBank/DDBJ databases">
        <title>Seongchinamella monodicae gen. nov., sp. nov., a novel member of the Gammaproteobacteria isolated from a tidal mudflat of beach.</title>
        <authorList>
            <person name="Yang H.G."/>
            <person name="Kang J.W."/>
            <person name="Lee S.D."/>
        </authorList>
    </citation>
    <scope>NUCLEOTIDE SEQUENCE [LARGE SCALE GENOMIC DNA]</scope>
    <source>
        <strain evidence="1 2">GH4-78</strain>
    </source>
</reference>
<proteinExistence type="predicted"/>
<dbReference type="AlphaFoldDB" id="A0A4R5LN74"/>
<name>A0A4R5LN74_9GAMM</name>
<dbReference type="EMBL" id="SMSE01000005">
    <property type="protein sequence ID" value="TDG11661.1"/>
    <property type="molecule type" value="Genomic_DNA"/>
</dbReference>
<gene>
    <name evidence="1" type="ORF">E2F43_18290</name>
</gene>
<protein>
    <submittedName>
        <fullName evidence="1">Uncharacterized protein</fullName>
    </submittedName>
</protein>
<sequence>MALLSYNRGVFRFSKGILILCVFFNANWLVSAGEDAANSGSVLRLSQPYLAEEVLPYLMENPDYDHREYWKYSGEKLGGGDWDHLTREQREAIFHDVVEDVSSLVKLHLDDSCEEYFVKRTRDEISGLSRVLALFGAVYTFDPELAAAWTHYWVSYDDAGWWARRKQRRGLKNMGKAFQRACYLDGFSVEDAAATILGGPAAFE</sequence>
<keyword evidence="2" id="KW-1185">Reference proteome</keyword>
<organism evidence="1 2">
    <name type="scientific">Seongchinamella unica</name>
    <dbReference type="NCBI Taxonomy" id="2547392"/>
    <lineage>
        <taxon>Bacteria</taxon>
        <taxon>Pseudomonadati</taxon>
        <taxon>Pseudomonadota</taxon>
        <taxon>Gammaproteobacteria</taxon>
        <taxon>Cellvibrionales</taxon>
        <taxon>Halieaceae</taxon>
        <taxon>Seongchinamella</taxon>
    </lineage>
</organism>
<comment type="caution">
    <text evidence="1">The sequence shown here is derived from an EMBL/GenBank/DDBJ whole genome shotgun (WGS) entry which is preliminary data.</text>
</comment>
<accession>A0A4R5LN74</accession>
<evidence type="ECO:0000313" key="1">
    <source>
        <dbReference type="EMBL" id="TDG11661.1"/>
    </source>
</evidence>
<evidence type="ECO:0000313" key="2">
    <source>
        <dbReference type="Proteomes" id="UP000295554"/>
    </source>
</evidence>
<dbReference type="RefSeq" id="WP_133215441.1">
    <property type="nucleotide sequence ID" value="NZ_SMSE01000005.1"/>
</dbReference>